<protein>
    <submittedName>
        <fullName evidence="2">Polysaccharide pyruvyl transferase family protein</fullName>
    </submittedName>
</protein>
<organism evidence="2 3">
    <name type="scientific">Umezakia ovalisporum FSS-43</name>
    <dbReference type="NCBI Taxonomy" id="2740520"/>
    <lineage>
        <taxon>Bacteria</taxon>
        <taxon>Bacillati</taxon>
        <taxon>Cyanobacteriota</taxon>
        <taxon>Cyanophyceae</taxon>
        <taxon>Nostocales</taxon>
        <taxon>Nodulariaceae</taxon>
        <taxon>Umezakia</taxon>
    </lineage>
</organism>
<dbReference type="PANTHER" id="PTHR36836">
    <property type="entry name" value="COLANIC ACID BIOSYNTHESIS PROTEIN WCAK"/>
    <property type="match status" value="1"/>
</dbReference>
<evidence type="ECO:0000313" key="2">
    <source>
        <dbReference type="EMBL" id="MDH6058058.1"/>
    </source>
</evidence>
<evidence type="ECO:0000313" key="3">
    <source>
        <dbReference type="Proteomes" id="UP001159371"/>
    </source>
</evidence>
<dbReference type="GO" id="GO:0016740">
    <property type="term" value="F:transferase activity"/>
    <property type="evidence" value="ECO:0007669"/>
    <property type="project" value="UniProtKB-KW"/>
</dbReference>
<keyword evidence="2" id="KW-0808">Transferase</keyword>
<dbReference type="RefSeq" id="WP_280657360.1">
    <property type="nucleotide sequence ID" value="NZ_JANQDO010000090.1"/>
</dbReference>
<name>A0ABT6K722_9CYAN</name>
<evidence type="ECO:0000259" key="1">
    <source>
        <dbReference type="Pfam" id="PF04230"/>
    </source>
</evidence>
<keyword evidence="3" id="KW-1185">Reference proteome</keyword>
<gene>
    <name evidence="2" type="ORF">NWP19_15065</name>
</gene>
<comment type="caution">
    <text evidence="2">The sequence shown here is derived from an EMBL/GenBank/DDBJ whole genome shotgun (WGS) entry which is preliminary data.</text>
</comment>
<dbReference type="InterPro" id="IPR007345">
    <property type="entry name" value="Polysacch_pyruvyl_Trfase"/>
</dbReference>
<dbReference type="EMBL" id="JANQDO010000090">
    <property type="protein sequence ID" value="MDH6058058.1"/>
    <property type="molecule type" value="Genomic_DNA"/>
</dbReference>
<accession>A0ABT6K722</accession>
<reference evidence="2 3" key="1">
    <citation type="journal article" date="2023" name="J. Phycol.">
        <title>Chrysosporum ovalisporum is synonymous with the true-branching cyanobacterium Umezakia natans (Nostocales/Aphanizomenonaceae).</title>
        <authorList>
            <person name="McGregor G.B."/>
            <person name="Sendall B.C."/>
            <person name="Niiyama Y."/>
            <person name="Tuji A."/>
            <person name="Willis A."/>
        </authorList>
    </citation>
    <scope>NUCLEOTIDE SEQUENCE [LARGE SCALE GENOMIC DNA]</scope>
    <source>
        <strain evidence="2 3">FSS-43</strain>
    </source>
</reference>
<dbReference type="PANTHER" id="PTHR36836:SF1">
    <property type="entry name" value="COLANIC ACID BIOSYNTHESIS PROTEIN WCAK"/>
    <property type="match status" value="1"/>
</dbReference>
<dbReference type="Pfam" id="PF04230">
    <property type="entry name" value="PS_pyruv_trans"/>
    <property type="match status" value="1"/>
</dbReference>
<proteinExistence type="predicted"/>
<sequence length="427" mass="48852">MDKIGNIPNLKSLKIAITGSFGFKDIGDEAMLTEDLSFILNDLSIPRDNIYIFGDQPDYVSYYHQHPLHRCFNSSLLQREHERLLKSKHKASVKQKIKALAKATILSQQVQHSEQKVCVGAAKSCDLLLVTGGGTINTRNREGWSIKRMHALVSYFKHLGKPVFMSGQTIGPLGLYQEHDNLAREIINSVEFLSVRDSNYSRRYLKLIDTQPKKFVETFDDAYTLPYKDQELPPDVAEFFQRNNNEVFAVNVTEYTSDLPEQRVFIANLCEKLIETFGVNLVLVSHAEKDFYNLSIIYDMLNNSLKESVILPDTRFWRGEALKKLISSCRLAIGGRYHFIVFAGTSNTPFVGMCGNHYSYIKQDGFARVLGLEDFILTEKETWDMSIVLSKVQAAFDLQLDLETKFQRPSVSMQHFGEWLQSLFENQ</sequence>
<feature type="domain" description="Polysaccharide pyruvyl transferase" evidence="1">
    <location>
        <begin position="63"/>
        <end position="352"/>
    </location>
</feature>
<dbReference type="Proteomes" id="UP001159371">
    <property type="component" value="Unassembled WGS sequence"/>
</dbReference>